<evidence type="ECO:0000256" key="1">
    <source>
        <dbReference type="SAM" id="Phobius"/>
    </source>
</evidence>
<keyword evidence="1" id="KW-0812">Transmembrane</keyword>
<evidence type="ECO:0000313" key="3">
    <source>
        <dbReference type="Proteomes" id="UP001367508"/>
    </source>
</evidence>
<organism evidence="2 3">
    <name type="scientific">Canavalia gladiata</name>
    <name type="common">Sword bean</name>
    <name type="synonym">Dolichos gladiatus</name>
    <dbReference type="NCBI Taxonomy" id="3824"/>
    <lineage>
        <taxon>Eukaryota</taxon>
        <taxon>Viridiplantae</taxon>
        <taxon>Streptophyta</taxon>
        <taxon>Embryophyta</taxon>
        <taxon>Tracheophyta</taxon>
        <taxon>Spermatophyta</taxon>
        <taxon>Magnoliopsida</taxon>
        <taxon>eudicotyledons</taxon>
        <taxon>Gunneridae</taxon>
        <taxon>Pentapetalae</taxon>
        <taxon>rosids</taxon>
        <taxon>fabids</taxon>
        <taxon>Fabales</taxon>
        <taxon>Fabaceae</taxon>
        <taxon>Papilionoideae</taxon>
        <taxon>50 kb inversion clade</taxon>
        <taxon>NPAAA clade</taxon>
        <taxon>indigoferoid/millettioid clade</taxon>
        <taxon>Phaseoleae</taxon>
        <taxon>Canavalia</taxon>
    </lineage>
</organism>
<dbReference type="AlphaFoldDB" id="A0AAN9PZT3"/>
<gene>
    <name evidence="2" type="ORF">VNO77_34456</name>
</gene>
<protein>
    <submittedName>
        <fullName evidence="2">Uncharacterized protein</fullName>
    </submittedName>
</protein>
<reference evidence="2 3" key="1">
    <citation type="submission" date="2024-01" db="EMBL/GenBank/DDBJ databases">
        <title>The genomes of 5 underutilized Papilionoideae crops provide insights into root nodulation and disease resistanc.</title>
        <authorList>
            <person name="Jiang F."/>
        </authorList>
    </citation>
    <scope>NUCLEOTIDE SEQUENCE [LARGE SCALE GENOMIC DNA]</scope>
    <source>
        <strain evidence="2">LVBAO_FW01</strain>
        <tissue evidence="2">Leaves</tissue>
    </source>
</reference>
<keyword evidence="1" id="KW-1133">Transmembrane helix</keyword>
<sequence>MYDFDMLLCGSWDMLFLNLQLKMLLYSLLIGLKGFLSISIEISTLLEKVIQTGNAVTDDYHDYVGTFEYMWVLGLISEAIYRMLQIACDFGSSLHPLLKAVGMGCVDLDESVQLHLVALLGIIGLILHYLCFLYIKNLLKLISGYGYTDTCTTVGPRPDGLSKSEFISSCAGGHHALPPWSHVFLYGKSIVHLTHAWTGSISLRPLYSSRMAQYSPRPWLLFGSCSLTRLMVAKSWFDLQRWRLKVPTRSTLSLFLPRLCTNNFSYNWINFPHLDLANRHPPFHLGQPRPLSTNENGASRGYHSTTPISLIIILLRKAKLNQA</sequence>
<feature type="transmembrane region" description="Helical" evidence="1">
    <location>
        <begin position="116"/>
        <end position="135"/>
    </location>
</feature>
<accession>A0AAN9PZT3</accession>
<feature type="transmembrane region" description="Helical" evidence="1">
    <location>
        <begin position="21"/>
        <end position="40"/>
    </location>
</feature>
<dbReference type="EMBL" id="JAYMYQ010000008">
    <property type="protein sequence ID" value="KAK7315874.1"/>
    <property type="molecule type" value="Genomic_DNA"/>
</dbReference>
<keyword evidence="3" id="KW-1185">Reference proteome</keyword>
<comment type="caution">
    <text evidence="2">The sequence shown here is derived from an EMBL/GenBank/DDBJ whole genome shotgun (WGS) entry which is preliminary data.</text>
</comment>
<proteinExistence type="predicted"/>
<name>A0AAN9PZT3_CANGL</name>
<dbReference type="Proteomes" id="UP001367508">
    <property type="component" value="Unassembled WGS sequence"/>
</dbReference>
<evidence type="ECO:0000313" key="2">
    <source>
        <dbReference type="EMBL" id="KAK7315874.1"/>
    </source>
</evidence>
<keyword evidence="1" id="KW-0472">Membrane</keyword>